<evidence type="ECO:0000256" key="11">
    <source>
        <dbReference type="ARBA" id="ARBA00032060"/>
    </source>
</evidence>
<evidence type="ECO:0000256" key="2">
    <source>
        <dbReference type="ARBA" id="ARBA00004922"/>
    </source>
</evidence>
<keyword evidence="5" id="KW-0328">Glycosyltransferase</keyword>
<dbReference type="Pfam" id="PF00534">
    <property type="entry name" value="Glycos_transf_1"/>
    <property type="match status" value="1"/>
</dbReference>
<organism evidence="16 17">
    <name type="scientific">Furculomyces boomerangus</name>
    <dbReference type="NCBI Taxonomy" id="61424"/>
    <lineage>
        <taxon>Eukaryota</taxon>
        <taxon>Fungi</taxon>
        <taxon>Fungi incertae sedis</taxon>
        <taxon>Zoopagomycota</taxon>
        <taxon>Kickxellomycotina</taxon>
        <taxon>Harpellomycetes</taxon>
        <taxon>Harpellales</taxon>
        <taxon>Harpellaceae</taxon>
        <taxon>Furculomyces</taxon>
    </lineage>
</organism>
<keyword evidence="8" id="KW-0256">Endoplasmic reticulum</keyword>
<feature type="domain" description="Glycosyl transferase family 1" evidence="14">
    <location>
        <begin position="237"/>
        <end position="379"/>
    </location>
</feature>
<evidence type="ECO:0000259" key="15">
    <source>
        <dbReference type="Pfam" id="PF15924"/>
    </source>
</evidence>
<dbReference type="PANTHER" id="PTHR45919:SF1">
    <property type="entry name" value="GDP-MAN:MAN(3)GLCNAC(2)-PP-DOL ALPHA-1,2-MANNOSYLTRANSFERASE"/>
    <property type="match status" value="1"/>
</dbReference>
<evidence type="ECO:0000313" key="17">
    <source>
        <dbReference type="Proteomes" id="UP000245699"/>
    </source>
</evidence>
<evidence type="ECO:0000256" key="4">
    <source>
        <dbReference type="ARBA" id="ARBA00022018"/>
    </source>
</evidence>
<evidence type="ECO:0000256" key="3">
    <source>
        <dbReference type="ARBA" id="ARBA00012645"/>
    </source>
</evidence>
<evidence type="ECO:0000256" key="9">
    <source>
        <dbReference type="ARBA" id="ARBA00022989"/>
    </source>
</evidence>
<keyword evidence="17" id="KW-1185">Reference proteome</keyword>
<name>A0A2T9Y152_9FUNG</name>
<sequence>MRNTAGGGGERVLWTAIQAIQEKRKNTIIVLYTAFSNGEDKNTMLKQVEEKFGLVPNPKSIHVEKLERLGYVNREYSRMRLLFQSIGSILLCVEAMIKFVPDIYIDTLGYAFTYPFVKIFCKIPVVSYTHYPTISSDMRQAVASRESGVCNDEVINKSSILSAAKRMYYTIIFWAYSFAGSSADVVMANSTWTYNHIRKTFVGCEFINVVYPPCDTDGLVKFNLKGKINGSGKVIPRERKIISLAQFRPEKNQSLQIESFAKFLENCPEFKISKENENQKENDSSVKLIIMGGARNSADMERVEKLKLLSKQLDVSDQVEFIVNASYPEICDQLQTAICGLHTMKDEHFGINIVEFMASGAIPIAHKSAGPMMDIVVPYISPTPELKSAGVNQHEKDDESSGIRGGINSTTEDLTFLNGNFVGNLKKVNSELLTLQLEEARKSHIRESKLDKSGHNESGKSSDLAKAFPVGFLAITSSEFANAFECVFKLDSNVLNNMQIAGRNRAVNTFSSENFKEEFLKSLDQIHF</sequence>
<evidence type="ECO:0000256" key="13">
    <source>
        <dbReference type="ARBA" id="ARBA00045065"/>
    </source>
</evidence>
<evidence type="ECO:0000256" key="1">
    <source>
        <dbReference type="ARBA" id="ARBA00004389"/>
    </source>
</evidence>
<comment type="caution">
    <text evidence="16">The sequence shown here is derived from an EMBL/GenBank/DDBJ whole genome shotgun (WGS) entry which is preliminary data.</text>
</comment>
<reference evidence="16 17" key="1">
    <citation type="journal article" date="2018" name="MBio">
        <title>Comparative Genomics Reveals the Core Gene Toolbox for the Fungus-Insect Symbiosis.</title>
        <authorList>
            <person name="Wang Y."/>
            <person name="Stata M."/>
            <person name="Wang W."/>
            <person name="Stajich J.E."/>
            <person name="White M.M."/>
            <person name="Moncalvo J.M."/>
        </authorList>
    </citation>
    <scope>NUCLEOTIDE SEQUENCE [LARGE SCALE GENOMIC DNA]</scope>
    <source>
        <strain evidence="16 17">AUS-77-4</strain>
    </source>
</reference>
<accession>A0A2T9Y152</accession>
<dbReference type="InterPro" id="IPR031814">
    <property type="entry name" value="ALG11_N"/>
</dbReference>
<dbReference type="EMBL" id="MBFT01000974">
    <property type="protein sequence ID" value="PVU86058.1"/>
    <property type="molecule type" value="Genomic_DNA"/>
</dbReference>
<comment type="catalytic activity">
    <reaction evidence="13">
        <text>an alpha-D-Man-(1-&gt;3)-[alpha-D-Man-(1-&gt;6)]-beta-D-Man-(1-&gt;4)-beta-D-GlcNAc-(1-&gt;4)-alpha-D-GlcNAc-diphospho-di-trans,poly-cis-dolichol + 2 GDP-alpha-D-mannose = an alpha-D-Man-(1-&gt;2)-alpha-D-Man-(1-&gt;2)-alpha-D-Man-(1-&gt;3)-[alpha-D-Man-(1-&gt;6)]-beta-D-Man-(1-&gt;4)-beta-D-GlcNAc-(1-&gt;4)-alpha-D-GlcNAc-diphospho-di-trans,poly-cis-dolichol + 2 GDP + 2 H(+)</text>
        <dbReference type="Rhea" id="RHEA:29523"/>
        <dbReference type="Rhea" id="RHEA-COMP:19515"/>
        <dbReference type="Rhea" id="RHEA-COMP:19516"/>
        <dbReference type="ChEBI" id="CHEBI:15378"/>
        <dbReference type="ChEBI" id="CHEBI:57527"/>
        <dbReference type="ChEBI" id="CHEBI:58189"/>
        <dbReference type="ChEBI" id="CHEBI:132511"/>
        <dbReference type="ChEBI" id="CHEBI:132515"/>
        <dbReference type="EC" id="2.4.1.131"/>
    </reaction>
    <physiologicalReaction direction="left-to-right" evidence="13">
        <dbReference type="Rhea" id="RHEA:29524"/>
    </physiologicalReaction>
</comment>
<dbReference type="Gene3D" id="3.40.50.2000">
    <property type="entry name" value="Glycogen Phosphorylase B"/>
    <property type="match status" value="1"/>
</dbReference>
<keyword evidence="6" id="KW-0808">Transferase</keyword>
<evidence type="ECO:0000313" key="16">
    <source>
        <dbReference type="EMBL" id="PVU86058.1"/>
    </source>
</evidence>
<dbReference type="Pfam" id="PF15924">
    <property type="entry name" value="ALG11_N"/>
    <property type="match status" value="1"/>
</dbReference>
<evidence type="ECO:0000256" key="6">
    <source>
        <dbReference type="ARBA" id="ARBA00022679"/>
    </source>
</evidence>
<evidence type="ECO:0000256" key="10">
    <source>
        <dbReference type="ARBA" id="ARBA00023136"/>
    </source>
</evidence>
<gene>
    <name evidence="16" type="ORF">BB559_006692</name>
</gene>
<keyword evidence="7" id="KW-0812">Transmembrane</keyword>
<evidence type="ECO:0000256" key="7">
    <source>
        <dbReference type="ARBA" id="ARBA00022692"/>
    </source>
</evidence>
<evidence type="ECO:0000259" key="14">
    <source>
        <dbReference type="Pfam" id="PF00534"/>
    </source>
</evidence>
<dbReference type="AlphaFoldDB" id="A0A2T9Y152"/>
<comment type="subcellular location">
    <subcellularLocation>
        <location evidence="1">Endoplasmic reticulum membrane</location>
        <topology evidence="1">Single-pass membrane protein</topology>
    </subcellularLocation>
</comment>
<evidence type="ECO:0000256" key="8">
    <source>
        <dbReference type="ARBA" id="ARBA00022824"/>
    </source>
</evidence>
<evidence type="ECO:0000256" key="5">
    <source>
        <dbReference type="ARBA" id="ARBA00022676"/>
    </source>
</evidence>
<dbReference type="InterPro" id="IPR038013">
    <property type="entry name" value="ALG11"/>
</dbReference>
<dbReference type="Proteomes" id="UP000245699">
    <property type="component" value="Unassembled WGS sequence"/>
</dbReference>
<dbReference type="SUPFAM" id="SSF53756">
    <property type="entry name" value="UDP-Glycosyltransferase/glycogen phosphorylase"/>
    <property type="match status" value="1"/>
</dbReference>
<dbReference type="PANTHER" id="PTHR45919">
    <property type="entry name" value="GDP-MAN:MAN(3)GLCNAC(2)-PP-DOL ALPHA-1,2-MANNOSYLTRANSFERASE"/>
    <property type="match status" value="1"/>
</dbReference>
<dbReference type="OrthoDB" id="2276068at2759"/>
<dbReference type="InterPro" id="IPR001296">
    <property type="entry name" value="Glyco_trans_1"/>
</dbReference>
<feature type="domain" description="ALG11 mannosyltransferase N-terminal" evidence="15">
    <location>
        <begin position="4"/>
        <end position="199"/>
    </location>
</feature>
<protein>
    <recommendedName>
        <fullName evidence="4">GDP-Man:Man(3)GlcNAc(2)-PP-Dol alpha-1,2-mannosyltransferase</fullName>
        <ecNumber evidence="3">2.4.1.131</ecNumber>
    </recommendedName>
    <alternativeName>
        <fullName evidence="11">Asparagine-linked glycosylation protein 11</fullName>
    </alternativeName>
    <alternativeName>
        <fullName evidence="12">Glycolipid 2-alpha-mannosyltransferase</fullName>
    </alternativeName>
</protein>
<dbReference type="EC" id="2.4.1.131" evidence="3"/>
<keyword evidence="10" id="KW-0472">Membrane</keyword>
<dbReference type="GO" id="GO:0005789">
    <property type="term" value="C:endoplasmic reticulum membrane"/>
    <property type="evidence" value="ECO:0007669"/>
    <property type="project" value="UniProtKB-SubCell"/>
</dbReference>
<dbReference type="STRING" id="61424.A0A2T9Y152"/>
<comment type="pathway">
    <text evidence="2">Protein modification; protein glycosylation.</text>
</comment>
<keyword evidence="9" id="KW-1133">Transmembrane helix</keyword>
<dbReference type="GO" id="GO:0004377">
    <property type="term" value="F:GDP-Man:Man(3)GlcNAc(2)-PP-Dol alpha-1,2-mannosyltransferase activity"/>
    <property type="evidence" value="ECO:0007669"/>
    <property type="project" value="UniProtKB-EC"/>
</dbReference>
<evidence type="ECO:0000256" key="12">
    <source>
        <dbReference type="ARBA" id="ARBA00032515"/>
    </source>
</evidence>
<dbReference type="GO" id="GO:0006487">
    <property type="term" value="P:protein N-linked glycosylation"/>
    <property type="evidence" value="ECO:0007669"/>
    <property type="project" value="TreeGrafter"/>
</dbReference>
<proteinExistence type="predicted"/>